<accession>A0A653DDP1</accession>
<dbReference type="InterPro" id="IPR001680">
    <property type="entry name" value="WD40_rpt"/>
</dbReference>
<dbReference type="InterPro" id="IPR036322">
    <property type="entry name" value="WD40_repeat_dom_sf"/>
</dbReference>
<dbReference type="GO" id="GO:0034388">
    <property type="term" value="C:Pwp2p-containing subcomplex of 90S preribosome"/>
    <property type="evidence" value="ECO:0007669"/>
    <property type="project" value="TreeGrafter"/>
</dbReference>
<evidence type="ECO:0000256" key="6">
    <source>
        <dbReference type="ARBA" id="ARBA00025767"/>
    </source>
</evidence>
<evidence type="ECO:0000256" key="5">
    <source>
        <dbReference type="ARBA" id="ARBA00023242"/>
    </source>
</evidence>
<name>A0A653DDP1_CALMS</name>
<evidence type="ECO:0000313" key="10">
    <source>
        <dbReference type="Proteomes" id="UP000410492"/>
    </source>
</evidence>
<evidence type="ECO:0000256" key="4">
    <source>
        <dbReference type="ARBA" id="ARBA00022737"/>
    </source>
</evidence>
<feature type="compositionally biased region" description="Acidic residues" evidence="8">
    <location>
        <begin position="85"/>
        <end position="94"/>
    </location>
</feature>
<proteinExistence type="inferred from homology"/>
<feature type="region of interest" description="Disordered" evidence="8">
    <location>
        <begin position="63"/>
        <end position="108"/>
    </location>
</feature>
<feature type="region of interest" description="Disordered" evidence="8">
    <location>
        <begin position="1"/>
        <end position="23"/>
    </location>
</feature>
<evidence type="ECO:0000256" key="3">
    <source>
        <dbReference type="ARBA" id="ARBA00022574"/>
    </source>
</evidence>
<evidence type="ECO:0008006" key="11">
    <source>
        <dbReference type="Google" id="ProtNLM"/>
    </source>
</evidence>
<dbReference type="PANTHER" id="PTHR18359">
    <property type="entry name" value="WD-REPEAT PROTEIN-RELATED"/>
    <property type="match status" value="1"/>
</dbReference>
<dbReference type="PROSITE" id="PS50082">
    <property type="entry name" value="WD_REPEATS_2"/>
    <property type="match status" value="1"/>
</dbReference>
<dbReference type="GO" id="GO:0032040">
    <property type="term" value="C:small-subunit processome"/>
    <property type="evidence" value="ECO:0007669"/>
    <property type="project" value="TreeGrafter"/>
</dbReference>
<protein>
    <recommendedName>
        <fullName evidence="11">U3 small nucleolar RNA-associated protein 18 homolog</fullName>
    </recommendedName>
</protein>
<keyword evidence="5" id="KW-0539">Nucleus</keyword>
<feature type="compositionally biased region" description="Basic and acidic residues" evidence="8">
    <location>
        <begin position="14"/>
        <end position="23"/>
    </location>
</feature>
<keyword evidence="3 7" id="KW-0853">WD repeat</keyword>
<evidence type="ECO:0000256" key="1">
    <source>
        <dbReference type="ARBA" id="ARBA00004604"/>
    </source>
</evidence>
<feature type="compositionally biased region" description="Low complexity" evidence="8">
    <location>
        <begin position="65"/>
        <end position="84"/>
    </location>
</feature>
<dbReference type="OrthoDB" id="1935146at2759"/>
<comment type="subcellular location">
    <subcellularLocation>
        <location evidence="1">Nucleus</location>
        <location evidence="1">Nucleolus</location>
    </subcellularLocation>
</comment>
<sequence>MPKLHQNKNRKRKHETEGVDYKIDVPKIKFRPVDEALEAEDERLSHILFGGAKNFLHCLEEAEQEAGASQDSQGSGSQSNFDSGVGEEDSSDADETTRKPAWVDEDDDGIEVGEALNAQHRKLPKGGLNRRGNKYVDLLKHKFQAALGTPRWADLNRRSRTESGSDDEILQTCGFLTTPNSSTLPSNLLEFKKVRNLNHETSSEGPFINSIEFHPTSSVGMVAGSAGIMSLFAVDSKRNDKLHSAAFQGFPIVCAKFANGGNEAILGSRHPYIYSYDLMAAKPVRMNLPQGLTQCKNFIISPDSQYMAVAGKWGEVHLLSAISKERICLLKLDGEVTAISFNPSGSLLFGHSDSGEVTVWDMKSRRVKHKFTDEGCLQGTTLSISQSNQFLAAGSAQGVVNLYGMEDVLQNKLPKPRKTILNLTTGITDLKFNPTSEMLAFCSSEIQNSTKLFHLGSGIVFSNFPNFETKMGNITTLNFSPSSGYVAFGNRSSVVSLFRLKHYKNY</sequence>
<keyword evidence="2" id="KW-0698">rRNA processing</keyword>
<feature type="compositionally biased region" description="Basic residues" evidence="8">
    <location>
        <begin position="1"/>
        <end position="13"/>
    </location>
</feature>
<evidence type="ECO:0000256" key="8">
    <source>
        <dbReference type="SAM" id="MobiDB-lite"/>
    </source>
</evidence>
<reference evidence="9 10" key="1">
    <citation type="submission" date="2019-01" db="EMBL/GenBank/DDBJ databases">
        <authorList>
            <person name="Sayadi A."/>
        </authorList>
    </citation>
    <scope>NUCLEOTIDE SEQUENCE [LARGE SCALE GENOMIC DNA]</scope>
</reference>
<dbReference type="InterPro" id="IPR015943">
    <property type="entry name" value="WD40/YVTN_repeat-like_dom_sf"/>
</dbReference>
<keyword evidence="4" id="KW-0677">Repeat</keyword>
<dbReference type="Pfam" id="PF00400">
    <property type="entry name" value="WD40"/>
    <property type="match status" value="1"/>
</dbReference>
<evidence type="ECO:0000256" key="2">
    <source>
        <dbReference type="ARBA" id="ARBA00022552"/>
    </source>
</evidence>
<keyword evidence="10" id="KW-1185">Reference proteome</keyword>
<dbReference type="PANTHER" id="PTHR18359:SF0">
    <property type="entry name" value="U3 SMALL NUCLEOLAR RNA-ASSOCIATED PROTEIN 18 HOMOLOG"/>
    <property type="match status" value="1"/>
</dbReference>
<evidence type="ECO:0000313" key="9">
    <source>
        <dbReference type="EMBL" id="VEN58330.1"/>
    </source>
</evidence>
<dbReference type="EMBL" id="CAACVG010011552">
    <property type="protein sequence ID" value="VEN58330.1"/>
    <property type="molecule type" value="Genomic_DNA"/>
</dbReference>
<dbReference type="SUPFAM" id="SSF50978">
    <property type="entry name" value="WD40 repeat-like"/>
    <property type="match status" value="1"/>
</dbReference>
<organism evidence="9 10">
    <name type="scientific">Callosobruchus maculatus</name>
    <name type="common">Southern cowpea weevil</name>
    <name type="synonym">Pulse bruchid</name>
    <dbReference type="NCBI Taxonomy" id="64391"/>
    <lineage>
        <taxon>Eukaryota</taxon>
        <taxon>Metazoa</taxon>
        <taxon>Ecdysozoa</taxon>
        <taxon>Arthropoda</taxon>
        <taxon>Hexapoda</taxon>
        <taxon>Insecta</taxon>
        <taxon>Pterygota</taxon>
        <taxon>Neoptera</taxon>
        <taxon>Endopterygota</taxon>
        <taxon>Coleoptera</taxon>
        <taxon>Polyphaga</taxon>
        <taxon>Cucujiformia</taxon>
        <taxon>Chrysomeloidea</taxon>
        <taxon>Chrysomelidae</taxon>
        <taxon>Bruchinae</taxon>
        <taxon>Bruchini</taxon>
        <taxon>Callosobruchus</taxon>
    </lineage>
</organism>
<comment type="similarity">
    <text evidence="6">Belongs to the WD repeat UTP18 family.</text>
</comment>
<dbReference type="SMART" id="SM00320">
    <property type="entry name" value="WD40"/>
    <property type="match status" value="5"/>
</dbReference>
<dbReference type="Proteomes" id="UP000410492">
    <property type="component" value="Unassembled WGS sequence"/>
</dbReference>
<dbReference type="AlphaFoldDB" id="A0A653DDP1"/>
<dbReference type="Gene3D" id="2.130.10.10">
    <property type="entry name" value="YVTN repeat-like/Quinoprotein amine dehydrogenase"/>
    <property type="match status" value="1"/>
</dbReference>
<dbReference type="GO" id="GO:0006364">
    <property type="term" value="P:rRNA processing"/>
    <property type="evidence" value="ECO:0007669"/>
    <property type="project" value="UniProtKB-KW"/>
</dbReference>
<dbReference type="InterPro" id="IPR045161">
    <property type="entry name" value="Utp18"/>
</dbReference>
<gene>
    <name evidence="9" type="ORF">CALMAC_LOCUS16717</name>
</gene>
<feature type="repeat" description="WD" evidence="7">
    <location>
        <begin position="329"/>
        <end position="370"/>
    </location>
</feature>
<evidence type="ECO:0000256" key="7">
    <source>
        <dbReference type="PROSITE-ProRule" id="PRU00221"/>
    </source>
</evidence>